<protein>
    <recommendedName>
        <fullName evidence="4">DUF3953 domain-containing protein</fullName>
    </recommendedName>
</protein>
<dbReference type="RefSeq" id="WP_091773564.1">
    <property type="nucleotide sequence ID" value="NZ_CAESCL010000052.1"/>
</dbReference>
<feature type="transmembrane region" description="Helical" evidence="1">
    <location>
        <begin position="7"/>
        <end position="24"/>
    </location>
</feature>
<feature type="transmembrane region" description="Helical" evidence="1">
    <location>
        <begin position="60"/>
        <end position="78"/>
    </location>
</feature>
<proteinExistence type="predicted"/>
<dbReference type="Proteomes" id="UP000199427">
    <property type="component" value="Unassembled WGS sequence"/>
</dbReference>
<sequence>MKLLKIINLIFGIIAVVGGFYYLFINNSNLPTYVTFSFMMMLFFMVGFEYVKDRHYKSGYLYFIAAIIMFLIVMEDLMDLL</sequence>
<dbReference type="OrthoDB" id="2942722at2"/>
<evidence type="ECO:0000256" key="1">
    <source>
        <dbReference type="SAM" id="Phobius"/>
    </source>
</evidence>
<accession>A0A1H9GEZ5</accession>
<evidence type="ECO:0000313" key="2">
    <source>
        <dbReference type="EMBL" id="SEQ48661.1"/>
    </source>
</evidence>
<reference evidence="2 3" key="1">
    <citation type="submission" date="2016-10" db="EMBL/GenBank/DDBJ databases">
        <authorList>
            <person name="de Groot N.N."/>
        </authorList>
    </citation>
    <scope>NUCLEOTIDE SEQUENCE [LARGE SCALE GENOMIC DNA]</scope>
    <source>
        <strain evidence="2 3">DSM 21633</strain>
    </source>
</reference>
<gene>
    <name evidence="2" type="ORF">SAMN05216362_11522</name>
</gene>
<keyword evidence="1" id="KW-1133">Transmembrane helix</keyword>
<dbReference type="AlphaFoldDB" id="A0A1H9GEZ5"/>
<dbReference type="EMBL" id="FOES01000015">
    <property type="protein sequence ID" value="SEQ48661.1"/>
    <property type="molecule type" value="Genomic_DNA"/>
</dbReference>
<evidence type="ECO:0008006" key="4">
    <source>
        <dbReference type="Google" id="ProtNLM"/>
    </source>
</evidence>
<keyword evidence="1" id="KW-0472">Membrane</keyword>
<name>A0A1H9GEZ5_9BACI</name>
<organism evidence="2 3">
    <name type="scientific">Piscibacillus halophilus</name>
    <dbReference type="NCBI Taxonomy" id="571933"/>
    <lineage>
        <taxon>Bacteria</taxon>
        <taxon>Bacillati</taxon>
        <taxon>Bacillota</taxon>
        <taxon>Bacilli</taxon>
        <taxon>Bacillales</taxon>
        <taxon>Bacillaceae</taxon>
        <taxon>Piscibacillus</taxon>
    </lineage>
</organism>
<feature type="transmembrane region" description="Helical" evidence="1">
    <location>
        <begin position="30"/>
        <end position="48"/>
    </location>
</feature>
<keyword evidence="3" id="KW-1185">Reference proteome</keyword>
<evidence type="ECO:0000313" key="3">
    <source>
        <dbReference type="Proteomes" id="UP000199427"/>
    </source>
</evidence>
<keyword evidence="1" id="KW-0812">Transmembrane</keyword>